<keyword evidence="1" id="KW-0812">Transmembrane</keyword>
<evidence type="ECO:0000256" key="2">
    <source>
        <dbReference type="SAM" id="SignalP"/>
    </source>
</evidence>
<protein>
    <recommendedName>
        <fullName evidence="3">DUF7906 domain-containing protein</fullName>
    </recommendedName>
</protein>
<feature type="domain" description="DUF7906" evidence="3">
    <location>
        <begin position="85"/>
        <end position="302"/>
    </location>
</feature>
<evidence type="ECO:0000313" key="5">
    <source>
        <dbReference type="Proteomes" id="UP001190700"/>
    </source>
</evidence>
<organism evidence="4 5">
    <name type="scientific">Cymbomonas tetramitiformis</name>
    <dbReference type="NCBI Taxonomy" id="36881"/>
    <lineage>
        <taxon>Eukaryota</taxon>
        <taxon>Viridiplantae</taxon>
        <taxon>Chlorophyta</taxon>
        <taxon>Pyramimonadophyceae</taxon>
        <taxon>Pyramimonadales</taxon>
        <taxon>Pyramimonadaceae</taxon>
        <taxon>Cymbomonas</taxon>
    </lineage>
</organism>
<proteinExistence type="predicted"/>
<sequence length="713" mass="78955">MRLGTVLCVCIGILAFGQPVDAAAVKQEEKIAAESALFKGKTDPTAKLDVYPMLSEVHREVWARESGGSLAEKIEKLQTPLETTTSVEVKLIGFSGDGQFGISLSDIDFAPYLEALKSEIRAHVLDDKQTTLPLKTKFFFRITSAPHHLAGVLQNAIHRAVEEAPQGSSPHAEDLVQISHTVVDNVLREDFHKSELAYTIYLLNPTSASKRYIYHYRDQGASHMQGGTPGCPGPLWVSGERYLWVDLTAGPTTYGPHSAGEGVVLENSLPRPEHYPKHQHKRGLVADLVGLLQSACDHLLAPPIAHANLRFYTNVTIQVIRITDKPSDTERPVGPGDVTREDFEAGLDLEGLQSQLRALGAGSEMVNVHVKEVSFGTCDYCVAAYTRAMRSHITNAMWRPPVPKGKHPKDTEHSAHHNVYQARTHDYLDSKELHAALQHFEAHLWTEIGLKPRSPSPTSRVIAVYLYDLSSEDLVLLDRHSQVTAFPDMLLAVRSRAGETLVDYSCGGNSVLVQPHNMARPLLGGVLEAVWGVAPTHLAWRESTQSISRTHTWSVGLTPFGPFGSGSHLSFVQKDAAVRNMVMTHMNMSLTTTLELLQTFAAFNQGEAPLNKEQGTEMQGRWNVLHFKLHRAARTAAIHNFNASIYWALSAHHEVRALHGILTKASRELKTTLKCFEEPETPLEWYIFLMLLVGSGVYFALFSSGKLKHDKQF</sequence>
<gene>
    <name evidence="4" type="ORF">CYMTET_10505</name>
</gene>
<dbReference type="EMBL" id="LGRX02003728">
    <property type="protein sequence ID" value="KAK3281727.1"/>
    <property type="molecule type" value="Genomic_DNA"/>
</dbReference>
<dbReference type="InterPro" id="IPR057228">
    <property type="entry name" value="DUF7906"/>
</dbReference>
<comment type="caution">
    <text evidence="4">The sequence shown here is derived from an EMBL/GenBank/DDBJ whole genome shotgun (WGS) entry which is preliminary data.</text>
</comment>
<evidence type="ECO:0000256" key="1">
    <source>
        <dbReference type="SAM" id="Phobius"/>
    </source>
</evidence>
<keyword evidence="1" id="KW-1133">Transmembrane helix</keyword>
<evidence type="ECO:0000313" key="4">
    <source>
        <dbReference type="EMBL" id="KAK3281727.1"/>
    </source>
</evidence>
<reference evidence="4 5" key="1">
    <citation type="journal article" date="2015" name="Genome Biol. Evol.">
        <title>Comparative Genomics of a Bacterivorous Green Alga Reveals Evolutionary Causalities and Consequences of Phago-Mixotrophic Mode of Nutrition.</title>
        <authorList>
            <person name="Burns J.A."/>
            <person name="Paasch A."/>
            <person name="Narechania A."/>
            <person name="Kim E."/>
        </authorList>
    </citation>
    <scope>NUCLEOTIDE SEQUENCE [LARGE SCALE GENOMIC DNA]</scope>
    <source>
        <strain evidence="4 5">PLY_AMNH</strain>
    </source>
</reference>
<dbReference type="AlphaFoldDB" id="A0AAE0GPE5"/>
<dbReference type="PANTHER" id="PTHR31515:SF4">
    <property type="entry name" value="TRANSMEMBRANE PROTEIN"/>
    <property type="match status" value="1"/>
</dbReference>
<keyword evidence="5" id="KW-1185">Reference proteome</keyword>
<feature type="signal peptide" evidence="2">
    <location>
        <begin position="1"/>
        <end position="22"/>
    </location>
</feature>
<keyword evidence="1" id="KW-0472">Membrane</keyword>
<feature type="chain" id="PRO_5042247427" description="DUF7906 domain-containing protein" evidence="2">
    <location>
        <begin position="23"/>
        <end position="713"/>
    </location>
</feature>
<name>A0AAE0GPE5_9CHLO</name>
<keyword evidence="2" id="KW-0732">Signal</keyword>
<dbReference type="Pfam" id="PF25483">
    <property type="entry name" value="DUF7906"/>
    <property type="match status" value="1"/>
</dbReference>
<feature type="transmembrane region" description="Helical" evidence="1">
    <location>
        <begin position="685"/>
        <end position="703"/>
    </location>
</feature>
<accession>A0AAE0GPE5</accession>
<dbReference type="PANTHER" id="PTHR31515">
    <property type="entry name" value="TRANSMEMBRANE PROTEIN-RELATED"/>
    <property type="match status" value="1"/>
</dbReference>
<evidence type="ECO:0000259" key="3">
    <source>
        <dbReference type="Pfam" id="PF25483"/>
    </source>
</evidence>
<dbReference type="Proteomes" id="UP001190700">
    <property type="component" value="Unassembled WGS sequence"/>
</dbReference>